<dbReference type="EC" id="1.8.4.11" evidence="2"/>
<dbReference type="InterPro" id="IPR050162">
    <property type="entry name" value="MsrA_MetSO_reductase"/>
</dbReference>
<evidence type="ECO:0000256" key="1">
    <source>
        <dbReference type="ARBA" id="ARBA00005591"/>
    </source>
</evidence>
<evidence type="ECO:0000256" key="5">
    <source>
        <dbReference type="ARBA" id="ARBA00030643"/>
    </source>
</evidence>
<keyword evidence="10" id="KW-1185">Reference proteome</keyword>
<dbReference type="PANTHER" id="PTHR42799">
    <property type="entry name" value="MITOCHONDRIAL PEPTIDE METHIONINE SULFOXIDE REDUCTASE"/>
    <property type="match status" value="1"/>
</dbReference>
<gene>
    <name evidence="9" type="ORF">CCH79_00004365</name>
</gene>
<feature type="domain" description="Peptide methionine sulphoxide reductase MsrA" evidence="8">
    <location>
        <begin position="80"/>
        <end position="160"/>
    </location>
</feature>
<evidence type="ECO:0000256" key="4">
    <source>
        <dbReference type="ARBA" id="ARBA00030273"/>
    </source>
</evidence>
<evidence type="ECO:0000256" key="7">
    <source>
        <dbReference type="SAM" id="SignalP"/>
    </source>
</evidence>
<dbReference type="Proteomes" id="UP000250572">
    <property type="component" value="Unassembled WGS sequence"/>
</dbReference>
<comment type="similarity">
    <text evidence="1">Belongs to the MsrA Met sulfoxide reductase family.</text>
</comment>
<dbReference type="GO" id="GO:0034599">
    <property type="term" value="P:cellular response to oxidative stress"/>
    <property type="evidence" value="ECO:0007669"/>
    <property type="project" value="TreeGrafter"/>
</dbReference>
<protein>
    <recommendedName>
        <fullName evidence="2">peptide-methionine (S)-S-oxide reductase</fullName>
        <ecNumber evidence="2">1.8.4.11</ecNumber>
    </recommendedName>
    <alternativeName>
        <fullName evidence="5">Peptide-methionine (S)-S-oxide reductase</fullName>
    </alternativeName>
    <alternativeName>
        <fullName evidence="4">Protein-methionine-S-oxide reductase</fullName>
    </alternativeName>
</protein>
<dbReference type="GO" id="GO:0008113">
    <property type="term" value="F:peptide-methionine (S)-S-oxide reductase activity"/>
    <property type="evidence" value="ECO:0007669"/>
    <property type="project" value="UniProtKB-EC"/>
</dbReference>
<evidence type="ECO:0000256" key="6">
    <source>
        <dbReference type="SAM" id="MobiDB-lite"/>
    </source>
</evidence>
<comment type="caution">
    <text evidence="9">The sequence shown here is derived from an EMBL/GenBank/DDBJ whole genome shotgun (WGS) entry which is preliminary data.</text>
</comment>
<sequence length="207" mass="22813">MKPSQKAPPYSGWFPQRLRKCAGLLLVFVSLLAADRMTDKTELPSRERALKGREERMVVADKHAVNGNPTVEPFPGGMETIMFGMGCFWGAEKLFWRLPGVFSTQVGFAGGFTPNPTYNEVCTGLTAHTEVVRVVFSPQDISLEELLRQFWENHDPTQGRMSAHPNKPQSPSKKEPSQGGESVLEQKGDAQACARACCSGGKVSWVQ</sequence>
<feature type="non-terminal residue" evidence="9">
    <location>
        <position position="207"/>
    </location>
</feature>
<dbReference type="AlphaFoldDB" id="A0A315UYC0"/>
<dbReference type="GO" id="GO:0005737">
    <property type="term" value="C:cytoplasm"/>
    <property type="evidence" value="ECO:0007669"/>
    <property type="project" value="TreeGrafter"/>
</dbReference>
<dbReference type="SUPFAM" id="SSF55068">
    <property type="entry name" value="Peptide methionine sulfoxide reductase"/>
    <property type="match status" value="1"/>
</dbReference>
<keyword evidence="3" id="KW-0560">Oxidoreductase</keyword>
<dbReference type="PANTHER" id="PTHR42799:SF22">
    <property type="entry name" value="PEPTIDE-METHIONINE (S)-S-OXIDE REDUCTASE"/>
    <property type="match status" value="1"/>
</dbReference>
<feature type="signal peptide" evidence="7">
    <location>
        <begin position="1"/>
        <end position="34"/>
    </location>
</feature>
<feature type="region of interest" description="Disordered" evidence="6">
    <location>
        <begin position="155"/>
        <end position="186"/>
    </location>
</feature>
<organism evidence="9 10">
    <name type="scientific">Gambusia affinis</name>
    <name type="common">Western mosquitofish</name>
    <name type="synonym">Heterandria affinis</name>
    <dbReference type="NCBI Taxonomy" id="33528"/>
    <lineage>
        <taxon>Eukaryota</taxon>
        <taxon>Metazoa</taxon>
        <taxon>Chordata</taxon>
        <taxon>Craniata</taxon>
        <taxon>Vertebrata</taxon>
        <taxon>Euteleostomi</taxon>
        <taxon>Actinopterygii</taxon>
        <taxon>Neopterygii</taxon>
        <taxon>Teleostei</taxon>
        <taxon>Neoteleostei</taxon>
        <taxon>Acanthomorphata</taxon>
        <taxon>Ovalentaria</taxon>
        <taxon>Atherinomorphae</taxon>
        <taxon>Cyprinodontiformes</taxon>
        <taxon>Poeciliidae</taxon>
        <taxon>Poeciliinae</taxon>
        <taxon>Gambusia</taxon>
    </lineage>
</organism>
<dbReference type="InterPro" id="IPR036509">
    <property type="entry name" value="Met_Sox_Rdtase_MsrA_sf"/>
</dbReference>
<name>A0A315UYC0_GAMAF</name>
<dbReference type="STRING" id="33528.ENSGAFP00000003801"/>
<evidence type="ECO:0000256" key="2">
    <source>
        <dbReference type="ARBA" id="ARBA00012502"/>
    </source>
</evidence>
<dbReference type="Gene3D" id="3.30.1060.10">
    <property type="entry name" value="Peptide methionine sulphoxide reductase MsrA"/>
    <property type="match status" value="1"/>
</dbReference>
<keyword evidence="7" id="KW-0732">Signal</keyword>
<reference evidence="9 10" key="1">
    <citation type="journal article" date="2018" name="G3 (Bethesda)">
        <title>A High-Quality Reference Genome for the Invasive Mosquitofish Gambusia affinis Using a Chicago Library.</title>
        <authorList>
            <person name="Hoffberg S.L."/>
            <person name="Troendle N.J."/>
            <person name="Glenn T.C."/>
            <person name="Mahmud O."/>
            <person name="Louha S."/>
            <person name="Chalopin D."/>
            <person name="Bennetzen J.L."/>
            <person name="Mauricio R."/>
        </authorList>
    </citation>
    <scope>NUCLEOTIDE SEQUENCE [LARGE SCALE GENOMIC DNA]</scope>
    <source>
        <strain evidence="9">NE01/NJP1002.9</strain>
        <tissue evidence="9">Muscle</tissue>
    </source>
</reference>
<dbReference type="EMBL" id="NHOQ01002481">
    <property type="protein sequence ID" value="PWA16503.1"/>
    <property type="molecule type" value="Genomic_DNA"/>
</dbReference>
<evidence type="ECO:0000313" key="10">
    <source>
        <dbReference type="Proteomes" id="UP000250572"/>
    </source>
</evidence>
<evidence type="ECO:0000313" key="9">
    <source>
        <dbReference type="EMBL" id="PWA16503.1"/>
    </source>
</evidence>
<dbReference type="Pfam" id="PF01625">
    <property type="entry name" value="PMSR"/>
    <property type="match status" value="1"/>
</dbReference>
<accession>A0A315UYC0</accession>
<evidence type="ECO:0000259" key="8">
    <source>
        <dbReference type="Pfam" id="PF01625"/>
    </source>
</evidence>
<dbReference type="NCBIfam" id="TIGR00401">
    <property type="entry name" value="msrA"/>
    <property type="match status" value="1"/>
</dbReference>
<dbReference type="InterPro" id="IPR002569">
    <property type="entry name" value="Met_Sox_Rdtase_MsrA_dom"/>
</dbReference>
<feature type="chain" id="PRO_5016425364" description="peptide-methionine (S)-S-oxide reductase" evidence="7">
    <location>
        <begin position="35"/>
        <end position="207"/>
    </location>
</feature>
<evidence type="ECO:0000256" key="3">
    <source>
        <dbReference type="ARBA" id="ARBA00023002"/>
    </source>
</evidence>
<proteinExistence type="inferred from homology"/>